<gene>
    <name evidence="3" type="ORF">ENG92_00220</name>
</gene>
<dbReference type="Gene3D" id="3.40.50.150">
    <property type="entry name" value="Vaccinia Virus protein VP39"/>
    <property type="match status" value="1"/>
</dbReference>
<dbReference type="AlphaFoldDB" id="A0A831K7N5"/>
<dbReference type="CDD" id="cd02440">
    <property type="entry name" value="AdoMet_MTases"/>
    <property type="match status" value="1"/>
</dbReference>
<dbReference type="InterPro" id="IPR041698">
    <property type="entry name" value="Methyltransf_25"/>
</dbReference>
<evidence type="ECO:0000259" key="2">
    <source>
        <dbReference type="Pfam" id="PF13649"/>
    </source>
</evidence>
<accession>A0A831K7N5</accession>
<reference evidence="3" key="1">
    <citation type="journal article" date="2020" name="mSystems">
        <title>Genome- and Community-Level Interaction Insights into Carbon Utilization and Element Cycling Functions of Hydrothermarchaeota in Hydrothermal Sediment.</title>
        <authorList>
            <person name="Zhou Z."/>
            <person name="Liu Y."/>
            <person name="Xu W."/>
            <person name="Pan J."/>
            <person name="Luo Z.H."/>
            <person name="Li M."/>
        </authorList>
    </citation>
    <scope>NUCLEOTIDE SEQUENCE [LARGE SCALE GENOMIC DNA]</scope>
    <source>
        <strain evidence="3">HyVt-26</strain>
    </source>
</reference>
<dbReference type="PANTHER" id="PTHR43861">
    <property type="entry name" value="TRANS-ACONITATE 2-METHYLTRANSFERASE-RELATED"/>
    <property type="match status" value="1"/>
</dbReference>
<comment type="caution">
    <text evidence="3">The sequence shown here is derived from an EMBL/GenBank/DDBJ whole genome shotgun (WGS) entry which is preliminary data.</text>
</comment>
<organism evidence="3">
    <name type="scientific">Thiolapillus brandeum</name>
    <dbReference type="NCBI Taxonomy" id="1076588"/>
    <lineage>
        <taxon>Bacteria</taxon>
        <taxon>Pseudomonadati</taxon>
        <taxon>Pseudomonadota</taxon>
        <taxon>Gammaproteobacteria</taxon>
        <taxon>Chromatiales</taxon>
        <taxon>Sedimenticolaceae</taxon>
        <taxon>Thiolapillus</taxon>
    </lineage>
</organism>
<dbReference type="GO" id="GO:0008168">
    <property type="term" value="F:methyltransferase activity"/>
    <property type="evidence" value="ECO:0007669"/>
    <property type="project" value="UniProtKB-KW"/>
</dbReference>
<keyword evidence="1" id="KW-0808">Transferase</keyword>
<protein>
    <submittedName>
        <fullName evidence="3">Class I SAM-dependent methyltransferase</fullName>
    </submittedName>
</protein>
<proteinExistence type="predicted"/>
<evidence type="ECO:0000256" key="1">
    <source>
        <dbReference type="ARBA" id="ARBA00022679"/>
    </source>
</evidence>
<sequence length="193" mass="21673">MSHSELMEKWDQRHQEAQSQGNAAQVLLRNMHLLPTSGKVLDLACGRGANAMLLARSGLETHAWDFSSIAIDRLREQAVAHGLNIATEVRDVIKNPPEAESFDLILVSFFLERQLIPYLQQALRPGGLIYYQTFVRSVCLDRGPSTDEWRLGDNELLRLFAGLHVHYYREDGLALRDNADVADLAMMVASKGD</sequence>
<evidence type="ECO:0000313" key="3">
    <source>
        <dbReference type="EMBL" id="HDK37430.1"/>
    </source>
</evidence>
<dbReference type="EMBL" id="DRCV01000011">
    <property type="protein sequence ID" value="HDK37430.1"/>
    <property type="molecule type" value="Genomic_DNA"/>
</dbReference>
<dbReference type="SUPFAM" id="SSF53335">
    <property type="entry name" value="S-adenosyl-L-methionine-dependent methyltransferases"/>
    <property type="match status" value="1"/>
</dbReference>
<name>A0A831K7N5_9GAMM</name>
<dbReference type="GO" id="GO:0032259">
    <property type="term" value="P:methylation"/>
    <property type="evidence" value="ECO:0007669"/>
    <property type="project" value="UniProtKB-KW"/>
</dbReference>
<dbReference type="Pfam" id="PF13649">
    <property type="entry name" value="Methyltransf_25"/>
    <property type="match status" value="1"/>
</dbReference>
<dbReference type="Proteomes" id="UP000885822">
    <property type="component" value="Unassembled WGS sequence"/>
</dbReference>
<feature type="domain" description="Methyltransferase" evidence="2">
    <location>
        <begin position="40"/>
        <end position="127"/>
    </location>
</feature>
<dbReference type="InterPro" id="IPR029063">
    <property type="entry name" value="SAM-dependent_MTases_sf"/>
</dbReference>
<keyword evidence="3" id="KW-0489">Methyltransferase</keyword>